<dbReference type="Proteomes" id="UP000887565">
    <property type="component" value="Unplaced"/>
</dbReference>
<dbReference type="WBParaSite" id="nRc.2.0.1.t12008-RA">
    <property type="protein sequence ID" value="nRc.2.0.1.t12008-RA"/>
    <property type="gene ID" value="nRc.2.0.1.g12008"/>
</dbReference>
<accession>A0A915IDY2</accession>
<protein>
    <submittedName>
        <fullName evidence="2">Uncharacterized protein</fullName>
    </submittedName>
</protein>
<evidence type="ECO:0000313" key="1">
    <source>
        <dbReference type="Proteomes" id="UP000887565"/>
    </source>
</evidence>
<proteinExistence type="predicted"/>
<reference evidence="2" key="1">
    <citation type="submission" date="2022-11" db="UniProtKB">
        <authorList>
            <consortium name="WormBaseParasite"/>
        </authorList>
    </citation>
    <scope>IDENTIFICATION</scope>
</reference>
<evidence type="ECO:0000313" key="2">
    <source>
        <dbReference type="WBParaSite" id="nRc.2.0.1.t12008-RA"/>
    </source>
</evidence>
<organism evidence="1 2">
    <name type="scientific">Romanomermis culicivorax</name>
    <name type="common">Nematode worm</name>
    <dbReference type="NCBI Taxonomy" id="13658"/>
    <lineage>
        <taxon>Eukaryota</taxon>
        <taxon>Metazoa</taxon>
        <taxon>Ecdysozoa</taxon>
        <taxon>Nematoda</taxon>
        <taxon>Enoplea</taxon>
        <taxon>Dorylaimia</taxon>
        <taxon>Mermithida</taxon>
        <taxon>Mermithoidea</taxon>
        <taxon>Mermithidae</taxon>
        <taxon>Romanomermis</taxon>
    </lineage>
</organism>
<dbReference type="AlphaFoldDB" id="A0A915IDY2"/>
<name>A0A915IDY2_ROMCU</name>
<keyword evidence="1" id="KW-1185">Reference proteome</keyword>
<sequence length="113" mass="13158">FAKFCPCPGTYEKHPTELLLKNFNAINLFKVLKEYCPPIDDQLVFCQLFGNPLNCSHLFSQELPHRLLIRDPRRHPPRNVTIVRQPMLVEPPCRMVSDYCTRYLSSLGPVYNP</sequence>